<name>A0ABP0Q3W8_9DINO</name>
<reference evidence="3 4" key="1">
    <citation type="submission" date="2024-02" db="EMBL/GenBank/DDBJ databases">
        <authorList>
            <person name="Chen Y."/>
            <person name="Shah S."/>
            <person name="Dougan E. K."/>
            <person name="Thang M."/>
            <person name="Chan C."/>
        </authorList>
    </citation>
    <scope>NUCLEOTIDE SEQUENCE [LARGE SCALE GENOMIC DNA]</scope>
</reference>
<accession>A0ABP0Q3W8</accession>
<comment type="caution">
    <text evidence="3">The sequence shown here is derived from an EMBL/GenBank/DDBJ whole genome shotgun (WGS) entry which is preliminary data.</text>
</comment>
<evidence type="ECO:0000313" key="3">
    <source>
        <dbReference type="EMBL" id="CAK9082741.1"/>
    </source>
</evidence>
<feature type="compositionally biased region" description="Basic and acidic residues" evidence="2">
    <location>
        <begin position="720"/>
        <end position="735"/>
    </location>
</feature>
<dbReference type="Proteomes" id="UP001642484">
    <property type="component" value="Unassembled WGS sequence"/>
</dbReference>
<dbReference type="InterPro" id="IPR021109">
    <property type="entry name" value="Peptidase_aspartic_dom_sf"/>
</dbReference>
<dbReference type="EMBL" id="CAXAMN010023951">
    <property type="protein sequence ID" value="CAK9082741.1"/>
    <property type="molecule type" value="Genomic_DNA"/>
</dbReference>
<dbReference type="Gene3D" id="2.40.70.10">
    <property type="entry name" value="Acid Proteases"/>
    <property type="match status" value="1"/>
</dbReference>
<keyword evidence="1" id="KW-0175">Coiled coil</keyword>
<evidence type="ECO:0000256" key="1">
    <source>
        <dbReference type="SAM" id="Coils"/>
    </source>
</evidence>
<keyword evidence="4" id="KW-1185">Reference proteome</keyword>
<feature type="compositionally biased region" description="Polar residues" evidence="2">
    <location>
        <begin position="737"/>
        <end position="759"/>
    </location>
</feature>
<gene>
    <name evidence="3" type="ORF">CCMP2556_LOCUS40395</name>
</gene>
<feature type="compositionally biased region" description="Basic and acidic residues" evidence="2">
    <location>
        <begin position="702"/>
        <end position="713"/>
    </location>
</feature>
<organism evidence="3 4">
    <name type="scientific">Durusdinium trenchii</name>
    <dbReference type="NCBI Taxonomy" id="1381693"/>
    <lineage>
        <taxon>Eukaryota</taxon>
        <taxon>Sar</taxon>
        <taxon>Alveolata</taxon>
        <taxon>Dinophyceae</taxon>
        <taxon>Suessiales</taxon>
        <taxon>Symbiodiniaceae</taxon>
        <taxon>Durusdinium</taxon>
    </lineage>
</organism>
<evidence type="ECO:0000256" key="2">
    <source>
        <dbReference type="SAM" id="MobiDB-lite"/>
    </source>
</evidence>
<evidence type="ECO:0008006" key="5">
    <source>
        <dbReference type="Google" id="ProtNLM"/>
    </source>
</evidence>
<feature type="coiled-coil region" evidence="1">
    <location>
        <begin position="1063"/>
        <end position="1090"/>
    </location>
</feature>
<protein>
    <recommendedName>
        <fullName evidence="5">Peptidase A2 domain-containing protein</fullName>
    </recommendedName>
</protein>
<evidence type="ECO:0000313" key="4">
    <source>
        <dbReference type="Proteomes" id="UP001642484"/>
    </source>
</evidence>
<sequence length="1199" mass="136246">MALPVNGYTDVTAQGKGVFGILDTGASSVVMGHQTMLMVLTYLQSNGVDIGCIEFRPANKLFQFGGDHTGHAAWSIHLPVIIDTKSGRIQVFIVDGSTPFLVGRPILAHFGIKIDYQKDTLSYNDGPWHDAQRGSKGEYMMPMFLDGQEWTPQLWHFDLMTDDTIENVPDLHDGTVDFQSYLEQTGRSPGEVLLHVNDEDLIDVSGQDMNYDEDPGAVYKPVGLKLMKSIQNQQQYQLAQQKHMVHQALAVYEKGQLQSWELYSGSGNLSKELANLGHAVLTFDINNGWDFTQRAHQKAFLDLQEQMAPRFVWLAPPCRKWSPLQRLRCRDPWQREVLQAERDVEENTHLRFSKKVYCNQLKRKDHAILESPKPADSWKTRTFKSMDEQWYKGHLDQCAVGAQLPDHDGQWLPIKKPTTLAASDPKLAEMITATCPGCPCHLPLEGSSPMVGNRASAAAVYQPSMCQHLAQAIQHFLMEEIYVGEDVEPEKQEQQYRGIMKRLIPKNASEATRTIARLHRNLGHPPKAQLRRVLQEQKCSELLMQALEDFDCPLCQQRQPPPQVPKTGLYRGTFFNDRVQADTMWLKLKRDESSRPIPILVISDCTTRLEKEEDDDMPNTEVAPPEGLPPEPPGLKRSLTTHDSDVSDEADNNSEYTPTEPPEEPGPAKVPRIGVDEPHSSSLPMPLEHEKKEGDPSGDVLPKAEKLAKKEGDPTGEIDESYKEKGGETFAEKAKRFSQQETISFGPTRAKASTESRSTPYGDKPLSDDLALTSQEIGIDLLNDCQLPDGWHCKDGFVVLGEVHDVWELRGNHLILNHFLPRVGTYTPTTEDCPIKLEYLTKDRDSYDGSQHHHDRWKNKGTTSTGVWTGQTRFKINACDRKAAHEQFYADEIQAACGADKRTAIETLVCQDKLRACRASVKWVSSEMQYADSLTKADSSQLLADRLRTHVTKITSDEGFQAAKKKDAQTRKRNTEMFAVKRASRAMQDNVTLAEDNTTNASSQTEASNLTDSSTMTEWDLPTFQRRFRERTRQLADLQVTNHVLHEEHRALMEEHEVTVNDREALIDAFNQLKENFETVKEQRNAMKERYIEIQRILHDVQFEKDQFIKERIVTIMEQLDRQSFYFTRSGTVFHRDRACLECRSMHEIQERAPCSLCIGAFGRTMLRQAREILGIPTNDDYWSLSFRRERREAGFDAP</sequence>
<proteinExistence type="predicted"/>
<feature type="region of interest" description="Disordered" evidence="2">
    <location>
        <begin position="607"/>
        <end position="768"/>
    </location>
</feature>